<dbReference type="Pfam" id="PF13193">
    <property type="entry name" value="AMP-binding_C"/>
    <property type="match status" value="1"/>
</dbReference>
<evidence type="ECO:0000313" key="6">
    <source>
        <dbReference type="Proteomes" id="UP001592531"/>
    </source>
</evidence>
<evidence type="ECO:0000259" key="4">
    <source>
        <dbReference type="Pfam" id="PF13193"/>
    </source>
</evidence>
<dbReference type="RefSeq" id="WP_380538462.1">
    <property type="nucleotide sequence ID" value="NZ_JBHFAB010000017.1"/>
</dbReference>
<sequence>MTRQREAPVLSPSVVRQLARLAADSPDELVLSARSSSGDWLSLTRAELGRHIDRATRELTAGTTGGKTLVSLPNSAQFFIAVLASWNAGRTPLIVPPHSTPTELATLFTGVDERQEDVHEFPDLAPADLTPADLTGSAQPADAPTAAYTAEDPVDEPAEAWYLPSGGSTGLPRLIPVAGRPIAQLSSQRILLQAMGWQPDSTQLVMGPLCHAAPFTSAMTGLLAGNHLVVVDRFTAAALRDACLRFPPTWCQTTPHQMAVIDSSDDLADAFGARLTGLMHTAAACPKDVKQAWISRLGGERVFELYGSTQMVGAVVNSGTDWLARPGTVGRPFMTQVRVVGEAGRRLPPGEVGEVFMRTGATRRLTAAETAHLRSQPGGFFSVGDLGYLDQDGFLFLTDRVDDVIIVGGANVSARETEHCLLTHPQVKEVLVVGRTHHLLGHTVHALVVPEDLGRPPAAAELRQHCAEILAAHKVPATVEFIAQFSRSRAGKIQRYRYQE</sequence>
<dbReference type="Proteomes" id="UP001592531">
    <property type="component" value="Unassembled WGS sequence"/>
</dbReference>
<dbReference type="PANTHER" id="PTHR43201:SF5">
    <property type="entry name" value="MEDIUM-CHAIN ACYL-COA LIGASE ACSF2, MITOCHONDRIAL"/>
    <property type="match status" value="1"/>
</dbReference>
<dbReference type="Gene3D" id="3.40.50.12780">
    <property type="entry name" value="N-terminal domain of ligase-like"/>
    <property type="match status" value="1"/>
</dbReference>
<evidence type="ECO:0000256" key="2">
    <source>
        <dbReference type="ARBA" id="ARBA00022598"/>
    </source>
</evidence>
<dbReference type="SUPFAM" id="SSF56801">
    <property type="entry name" value="Acetyl-CoA synthetase-like"/>
    <property type="match status" value="1"/>
</dbReference>
<reference evidence="5 6" key="1">
    <citation type="submission" date="2024-09" db="EMBL/GenBank/DDBJ databases">
        <authorList>
            <person name="Lee S.D."/>
        </authorList>
    </citation>
    <scope>NUCLEOTIDE SEQUENCE [LARGE SCALE GENOMIC DNA]</scope>
    <source>
        <strain evidence="5 6">N8-3</strain>
    </source>
</reference>
<evidence type="ECO:0000259" key="3">
    <source>
        <dbReference type="Pfam" id="PF00501"/>
    </source>
</evidence>
<dbReference type="InterPro" id="IPR045851">
    <property type="entry name" value="AMP-bd_C_sf"/>
</dbReference>
<feature type="domain" description="AMP-dependent synthetase/ligase" evidence="3">
    <location>
        <begin position="22"/>
        <end position="359"/>
    </location>
</feature>
<keyword evidence="2" id="KW-0436">Ligase</keyword>
<dbReference type="InterPro" id="IPR042099">
    <property type="entry name" value="ANL_N_sf"/>
</dbReference>
<proteinExistence type="inferred from homology"/>
<feature type="domain" description="AMP-binding enzyme C-terminal" evidence="4">
    <location>
        <begin position="416"/>
        <end position="492"/>
    </location>
</feature>
<dbReference type="InterPro" id="IPR000873">
    <property type="entry name" value="AMP-dep_synth/lig_dom"/>
</dbReference>
<comment type="similarity">
    <text evidence="1">Belongs to the ATP-dependent AMP-binding enzyme family.</text>
</comment>
<organism evidence="5 6">
    <name type="scientific">Streptacidiphilus cavernicola</name>
    <dbReference type="NCBI Taxonomy" id="3342716"/>
    <lineage>
        <taxon>Bacteria</taxon>
        <taxon>Bacillati</taxon>
        <taxon>Actinomycetota</taxon>
        <taxon>Actinomycetes</taxon>
        <taxon>Kitasatosporales</taxon>
        <taxon>Streptomycetaceae</taxon>
        <taxon>Streptacidiphilus</taxon>
    </lineage>
</organism>
<evidence type="ECO:0000256" key="1">
    <source>
        <dbReference type="ARBA" id="ARBA00006432"/>
    </source>
</evidence>
<gene>
    <name evidence="5" type="ORF">ACEZDE_22050</name>
</gene>
<dbReference type="Pfam" id="PF00501">
    <property type="entry name" value="AMP-binding"/>
    <property type="match status" value="1"/>
</dbReference>
<accession>A0ABV6VZW4</accession>
<evidence type="ECO:0000313" key="5">
    <source>
        <dbReference type="EMBL" id="MFC1419295.1"/>
    </source>
</evidence>
<keyword evidence="6" id="KW-1185">Reference proteome</keyword>
<protein>
    <submittedName>
        <fullName evidence="5">AMP-binding protein</fullName>
    </submittedName>
</protein>
<dbReference type="EMBL" id="JBHFAB010000017">
    <property type="protein sequence ID" value="MFC1419295.1"/>
    <property type="molecule type" value="Genomic_DNA"/>
</dbReference>
<dbReference type="InterPro" id="IPR025110">
    <property type="entry name" value="AMP-bd_C"/>
</dbReference>
<dbReference type="PANTHER" id="PTHR43201">
    <property type="entry name" value="ACYL-COA SYNTHETASE"/>
    <property type="match status" value="1"/>
</dbReference>
<name>A0ABV6VZW4_9ACTN</name>
<dbReference type="Gene3D" id="3.30.300.30">
    <property type="match status" value="1"/>
</dbReference>
<comment type="caution">
    <text evidence="5">The sequence shown here is derived from an EMBL/GenBank/DDBJ whole genome shotgun (WGS) entry which is preliminary data.</text>
</comment>